<proteinExistence type="predicted"/>
<dbReference type="Proteomes" id="UP001159363">
    <property type="component" value="Chromosome 3"/>
</dbReference>
<reference evidence="1 2" key="1">
    <citation type="submission" date="2023-02" db="EMBL/GenBank/DDBJ databases">
        <title>LHISI_Scaffold_Assembly.</title>
        <authorList>
            <person name="Stuart O.P."/>
            <person name="Cleave R."/>
            <person name="Magrath M.J.L."/>
            <person name="Mikheyev A.S."/>
        </authorList>
    </citation>
    <scope>NUCLEOTIDE SEQUENCE [LARGE SCALE GENOMIC DNA]</scope>
    <source>
        <strain evidence="1">Daus_M_001</strain>
        <tissue evidence="1">Leg muscle</tissue>
    </source>
</reference>
<accession>A0ABQ9I383</accession>
<keyword evidence="2" id="KW-1185">Reference proteome</keyword>
<protein>
    <submittedName>
        <fullName evidence="1">Uncharacterized protein</fullName>
    </submittedName>
</protein>
<organism evidence="1 2">
    <name type="scientific">Dryococelus australis</name>
    <dbReference type="NCBI Taxonomy" id="614101"/>
    <lineage>
        <taxon>Eukaryota</taxon>
        <taxon>Metazoa</taxon>
        <taxon>Ecdysozoa</taxon>
        <taxon>Arthropoda</taxon>
        <taxon>Hexapoda</taxon>
        <taxon>Insecta</taxon>
        <taxon>Pterygota</taxon>
        <taxon>Neoptera</taxon>
        <taxon>Polyneoptera</taxon>
        <taxon>Phasmatodea</taxon>
        <taxon>Verophasmatodea</taxon>
        <taxon>Anareolatae</taxon>
        <taxon>Phasmatidae</taxon>
        <taxon>Eurycanthinae</taxon>
        <taxon>Dryococelus</taxon>
    </lineage>
</organism>
<comment type="caution">
    <text evidence="1">The sequence shown here is derived from an EMBL/GenBank/DDBJ whole genome shotgun (WGS) entry which is preliminary data.</text>
</comment>
<gene>
    <name evidence="1" type="ORF">PR048_010620</name>
</gene>
<dbReference type="EMBL" id="JARBHB010000003">
    <property type="protein sequence ID" value="KAJ8891110.1"/>
    <property type="molecule type" value="Genomic_DNA"/>
</dbReference>
<name>A0ABQ9I383_9NEOP</name>
<evidence type="ECO:0000313" key="2">
    <source>
        <dbReference type="Proteomes" id="UP001159363"/>
    </source>
</evidence>
<sequence length="427" mass="47753">MSFAPPLIGHTLQYSRPIGNIQHSGSFIPCGRVQQENESCLWRQPMYKWPLLDEVAFAIGSQFIRPALHASEPIADSQGNTLRIPYLPVENHSTRCRYPAWVTEHHHWHTLNHRHSYHFSTKNATLKITEEAVGGGGQEGATIERRVVCHTMEAASEKQAMLVAHLTTGWFVTTLFPLLTPPSEVAQWLLAFWRTWALKRVSCKGDSCSLASCHIVSTRKALDWRGVQCSLSVGDSPERDRIFLRHANKCKSRSRRNFEKAAVTQWLGRSHPTNAKRLSIPGGVAPGFPHVGIVPDDAAGRRVFSEISRFPSPLHSGAAPFSPSSALHTSMLRVAQNSPSPFRIITWNRARFRSNIYPIRARRRASECLQPRLAGGLIVVRGRSSSSERRSLSRRAAWSSAGSHPARLAFWPNTSLKNSRLYGETTP</sequence>
<evidence type="ECO:0000313" key="1">
    <source>
        <dbReference type="EMBL" id="KAJ8891110.1"/>
    </source>
</evidence>